<accession>A0A2G8JCG0</accession>
<feature type="transmembrane region" description="Helical" evidence="1">
    <location>
        <begin position="155"/>
        <end position="175"/>
    </location>
</feature>
<feature type="transmembrane region" description="Helical" evidence="1">
    <location>
        <begin position="187"/>
        <end position="212"/>
    </location>
</feature>
<keyword evidence="1" id="KW-0472">Membrane</keyword>
<feature type="transmembrane region" description="Helical" evidence="1">
    <location>
        <begin position="218"/>
        <end position="240"/>
    </location>
</feature>
<feature type="transmembrane region" description="Helical" evidence="1">
    <location>
        <begin position="271"/>
        <end position="291"/>
    </location>
</feature>
<comment type="caution">
    <text evidence="2">The sequence shown here is derived from an EMBL/GenBank/DDBJ whole genome shotgun (WGS) entry which is preliminary data.</text>
</comment>
<organism evidence="2 3">
    <name type="scientific">Stichopus japonicus</name>
    <name type="common">Sea cucumber</name>
    <dbReference type="NCBI Taxonomy" id="307972"/>
    <lineage>
        <taxon>Eukaryota</taxon>
        <taxon>Metazoa</taxon>
        <taxon>Echinodermata</taxon>
        <taxon>Eleutherozoa</taxon>
        <taxon>Echinozoa</taxon>
        <taxon>Holothuroidea</taxon>
        <taxon>Aspidochirotacea</taxon>
        <taxon>Aspidochirotida</taxon>
        <taxon>Stichopodidae</taxon>
        <taxon>Apostichopus</taxon>
    </lineage>
</organism>
<keyword evidence="3" id="KW-1185">Reference proteome</keyword>
<gene>
    <name evidence="2" type="ORF">BSL78_29761</name>
</gene>
<dbReference type="InterPro" id="IPR037185">
    <property type="entry name" value="EmrE-like"/>
</dbReference>
<dbReference type="OrthoDB" id="306876at2759"/>
<sequence length="318" mass="35543">MAKTYQNHCLDVSDEQTRREKVDTSEKEEGNLPSLTTFDVLSSQEESIQQEGSVCGQRANKAESFGVLEVPVKLYDILVLRRGLLLVLLTDLFYSGKSLFLDIVSEESNSLPSHRDDNARYDPWIFCDNRIVFIARPYPLFRDVTVGNKFDKSTLIGAFIALFSAVGMALGVVLFRKQSQLGISQYLTILYCVCFTAGTNVLICFVFVGWHIPSVNDWLFSIAGAVCYFVAQFSLVASLYLETATMVSIFLSFEVVFSFIWQILLQGVLPLWTSYVGSILLIGASVGITLYRKKITQTETANKETQTDDLTTVGIANF</sequence>
<keyword evidence="1" id="KW-0812">Transmembrane</keyword>
<reference evidence="2 3" key="1">
    <citation type="journal article" date="2017" name="PLoS Biol.">
        <title>The sea cucumber genome provides insights into morphological evolution and visceral regeneration.</title>
        <authorList>
            <person name="Zhang X."/>
            <person name="Sun L."/>
            <person name="Yuan J."/>
            <person name="Sun Y."/>
            <person name="Gao Y."/>
            <person name="Zhang L."/>
            <person name="Li S."/>
            <person name="Dai H."/>
            <person name="Hamel J.F."/>
            <person name="Liu C."/>
            <person name="Yu Y."/>
            <person name="Liu S."/>
            <person name="Lin W."/>
            <person name="Guo K."/>
            <person name="Jin S."/>
            <person name="Xu P."/>
            <person name="Storey K.B."/>
            <person name="Huan P."/>
            <person name="Zhang T."/>
            <person name="Zhou Y."/>
            <person name="Zhang J."/>
            <person name="Lin C."/>
            <person name="Li X."/>
            <person name="Xing L."/>
            <person name="Huo D."/>
            <person name="Sun M."/>
            <person name="Wang L."/>
            <person name="Mercier A."/>
            <person name="Li F."/>
            <person name="Yang H."/>
            <person name="Xiang J."/>
        </authorList>
    </citation>
    <scope>NUCLEOTIDE SEQUENCE [LARGE SCALE GENOMIC DNA]</scope>
    <source>
        <strain evidence="2">Shaxun</strain>
        <tissue evidence="2">Muscle</tissue>
    </source>
</reference>
<proteinExistence type="predicted"/>
<dbReference type="EMBL" id="MRZV01002571">
    <property type="protein sequence ID" value="PIK33424.1"/>
    <property type="molecule type" value="Genomic_DNA"/>
</dbReference>
<evidence type="ECO:0000313" key="3">
    <source>
        <dbReference type="Proteomes" id="UP000230750"/>
    </source>
</evidence>
<evidence type="ECO:0000256" key="1">
    <source>
        <dbReference type="SAM" id="Phobius"/>
    </source>
</evidence>
<dbReference type="AlphaFoldDB" id="A0A2G8JCG0"/>
<dbReference type="Proteomes" id="UP000230750">
    <property type="component" value="Unassembled WGS sequence"/>
</dbReference>
<evidence type="ECO:0000313" key="2">
    <source>
        <dbReference type="EMBL" id="PIK33424.1"/>
    </source>
</evidence>
<name>A0A2G8JCG0_STIJA</name>
<feature type="transmembrane region" description="Helical" evidence="1">
    <location>
        <begin position="247"/>
        <end position="265"/>
    </location>
</feature>
<dbReference type="SUPFAM" id="SSF103481">
    <property type="entry name" value="Multidrug resistance efflux transporter EmrE"/>
    <property type="match status" value="1"/>
</dbReference>
<protein>
    <submittedName>
        <fullName evidence="2">Putative solute carrier family 35 member G1-like</fullName>
    </submittedName>
</protein>
<keyword evidence="1" id="KW-1133">Transmembrane helix</keyword>